<dbReference type="PaxDb" id="2903-EOD16407"/>
<dbReference type="KEGG" id="ehx:EMIHUDRAFT_210815"/>
<dbReference type="PROSITE" id="PS01131">
    <property type="entry name" value="RRNA_A_DIMETH"/>
    <property type="match status" value="1"/>
</dbReference>
<dbReference type="HOGENOM" id="CLU_477727_0_0_1"/>
<keyword evidence="1 2" id="KW-0949">S-adenosyl-L-methionine</keyword>
<dbReference type="eggNOG" id="KOG1501">
    <property type="taxonomic scope" value="Eukaryota"/>
</dbReference>
<dbReference type="STRING" id="2903.R1C2R2"/>
<dbReference type="AlphaFoldDB" id="A0A0D3IYS2"/>
<dbReference type="GO" id="GO:0000179">
    <property type="term" value="F:rRNA (adenine-N6,N6-)-dimethyltransferase activity"/>
    <property type="evidence" value="ECO:0007669"/>
    <property type="project" value="InterPro"/>
</dbReference>
<dbReference type="Pfam" id="PF06325">
    <property type="entry name" value="PrmA"/>
    <property type="match status" value="1"/>
</dbReference>
<protein>
    <recommendedName>
        <fullName evidence="6">Methyltransferase small domain-containing protein</fullName>
    </recommendedName>
</protein>
<dbReference type="PANTHER" id="PTHR11006">
    <property type="entry name" value="PROTEIN ARGININE N-METHYLTRANSFERASE"/>
    <property type="match status" value="1"/>
</dbReference>
<dbReference type="PANTHER" id="PTHR11006:SF4">
    <property type="entry name" value="PROTEIN ARGININE N-METHYLTRANSFERASE 7"/>
    <property type="match status" value="1"/>
</dbReference>
<evidence type="ECO:0000256" key="2">
    <source>
        <dbReference type="PROSITE-ProRule" id="PRU01015"/>
    </source>
</evidence>
<evidence type="ECO:0008006" key="6">
    <source>
        <dbReference type="Google" id="ProtNLM"/>
    </source>
</evidence>
<dbReference type="InterPro" id="IPR025799">
    <property type="entry name" value="Arg_MeTrfase"/>
</dbReference>
<dbReference type="GeneID" id="17262425"/>
<keyword evidence="2" id="KW-0489">Methyltransferase</keyword>
<feature type="region of interest" description="Disordered" evidence="3">
    <location>
        <begin position="342"/>
        <end position="364"/>
    </location>
</feature>
<dbReference type="Gene3D" id="3.40.50.150">
    <property type="entry name" value="Vaccinia Virus protein VP39"/>
    <property type="match status" value="1"/>
</dbReference>
<dbReference type="EnsemblProtists" id="EOD16407">
    <property type="protein sequence ID" value="EOD16407"/>
    <property type="gene ID" value="EMIHUDRAFT_210815"/>
</dbReference>
<dbReference type="Gene3D" id="2.70.160.11">
    <property type="entry name" value="Hnrnp arginine n-methyltransferase1"/>
    <property type="match status" value="2"/>
</dbReference>
<sequence>MDALAVLTASLKATGKTSSPGYHYDMMHDLERNEAYAVAIAAEAEEDDFILDIGAGSGLLSLLASRSAAQHVFACEADPALAETAAAVVAANGLEARVHVLRKPSTSLSVGFGKGCDLPCKADLVVTEIFDSVLLGEGVLATLRDAHGRLLAPGGRVVPHAGTIMGVLLASATAEGMFGLQQDGPLGAGATAGRPAAQATCSVAPIHMHLDPLVEHGLAVPLSAPFAALRCGFAERPPEPAGSTTVAVTATADGEVNCVGVWFELQMDRAGAVRLGTAPRFADAAEQPPSTPRPPARDHWRQAVCLLPTPRRVTRGETITLLVCHDDLTPAFAVQEEARPVVGPASAPPDASPTPARVPSGLGGAHDHAAVPWQRLLQLNDPVHARVHAAWLCELPPHCELVLAVGDSLTIPAAWASAAPPSVSLVCCCSDGAHSRARAWLGAASVPAARLAALGWLAGTVGSAAGVHAAGLQHPAELAAALDDPSAVVAVVAEPFYDVLLGREGASQTWALDHILRLRQQLSALRVRGVLSTARCELVPAGATEYSVRAVAVECDELWRRRQPVGQAVGFELGAFNEHAPRPEAGGQLVLLDATPWRGVLRELSAAVTVATLDVAVQVAGADATERACDSYHRHACVLLPAPVAVRPGEELRVEMTVEGLECSRSPAGPDARDALRGCRVAWSVGPSGRGAGAGDAPPT</sequence>
<evidence type="ECO:0000313" key="5">
    <source>
        <dbReference type="Proteomes" id="UP000013827"/>
    </source>
</evidence>
<dbReference type="InterPro" id="IPR020596">
    <property type="entry name" value="rRNA_Ade_Mease_Trfase_CS"/>
</dbReference>
<evidence type="ECO:0000256" key="3">
    <source>
        <dbReference type="SAM" id="MobiDB-lite"/>
    </source>
</evidence>
<keyword evidence="2" id="KW-0808">Transferase</keyword>
<proteinExistence type="predicted"/>
<reference evidence="4" key="2">
    <citation type="submission" date="2024-10" db="UniProtKB">
        <authorList>
            <consortium name="EnsemblProtists"/>
        </authorList>
    </citation>
    <scope>IDENTIFICATION</scope>
</reference>
<dbReference type="PROSITE" id="PS51678">
    <property type="entry name" value="SAM_MT_PRMT"/>
    <property type="match status" value="1"/>
</dbReference>
<accession>A0A0D3IYS2</accession>
<organism evidence="4 5">
    <name type="scientific">Emiliania huxleyi (strain CCMP1516)</name>
    <dbReference type="NCBI Taxonomy" id="280463"/>
    <lineage>
        <taxon>Eukaryota</taxon>
        <taxon>Haptista</taxon>
        <taxon>Haptophyta</taxon>
        <taxon>Prymnesiophyceae</taxon>
        <taxon>Isochrysidales</taxon>
        <taxon>Noelaerhabdaceae</taxon>
        <taxon>Emiliania</taxon>
    </lineage>
</organism>
<evidence type="ECO:0000313" key="4">
    <source>
        <dbReference type="EnsemblProtists" id="EOD16407"/>
    </source>
</evidence>
<dbReference type="RefSeq" id="XP_005768836.1">
    <property type="nucleotide sequence ID" value="XM_005768779.1"/>
</dbReference>
<dbReference type="GO" id="GO:0042054">
    <property type="term" value="F:histone methyltransferase activity"/>
    <property type="evidence" value="ECO:0007669"/>
    <property type="project" value="TreeGrafter"/>
</dbReference>
<dbReference type="CDD" id="cd02440">
    <property type="entry name" value="AdoMet_MTases"/>
    <property type="match status" value="1"/>
</dbReference>
<name>A0A0D3IYS2_EMIH1</name>
<reference evidence="5" key="1">
    <citation type="journal article" date="2013" name="Nature">
        <title>Pan genome of the phytoplankton Emiliania underpins its global distribution.</title>
        <authorList>
            <person name="Read B.A."/>
            <person name="Kegel J."/>
            <person name="Klute M.J."/>
            <person name="Kuo A."/>
            <person name="Lefebvre S.C."/>
            <person name="Maumus F."/>
            <person name="Mayer C."/>
            <person name="Miller J."/>
            <person name="Monier A."/>
            <person name="Salamov A."/>
            <person name="Young J."/>
            <person name="Aguilar M."/>
            <person name="Claverie J.M."/>
            <person name="Frickenhaus S."/>
            <person name="Gonzalez K."/>
            <person name="Herman E.K."/>
            <person name="Lin Y.C."/>
            <person name="Napier J."/>
            <person name="Ogata H."/>
            <person name="Sarno A.F."/>
            <person name="Shmutz J."/>
            <person name="Schroeder D."/>
            <person name="de Vargas C."/>
            <person name="Verret F."/>
            <person name="von Dassow P."/>
            <person name="Valentin K."/>
            <person name="Van de Peer Y."/>
            <person name="Wheeler G."/>
            <person name="Dacks J.B."/>
            <person name="Delwiche C.F."/>
            <person name="Dyhrman S.T."/>
            <person name="Glockner G."/>
            <person name="John U."/>
            <person name="Richards T."/>
            <person name="Worden A.Z."/>
            <person name="Zhang X."/>
            <person name="Grigoriev I.V."/>
            <person name="Allen A.E."/>
            <person name="Bidle K."/>
            <person name="Borodovsky M."/>
            <person name="Bowler C."/>
            <person name="Brownlee C."/>
            <person name="Cock J.M."/>
            <person name="Elias M."/>
            <person name="Gladyshev V.N."/>
            <person name="Groth M."/>
            <person name="Guda C."/>
            <person name="Hadaegh A."/>
            <person name="Iglesias-Rodriguez M.D."/>
            <person name="Jenkins J."/>
            <person name="Jones B.M."/>
            <person name="Lawson T."/>
            <person name="Leese F."/>
            <person name="Lindquist E."/>
            <person name="Lobanov A."/>
            <person name="Lomsadze A."/>
            <person name="Malik S.B."/>
            <person name="Marsh M.E."/>
            <person name="Mackinder L."/>
            <person name="Mock T."/>
            <person name="Mueller-Roeber B."/>
            <person name="Pagarete A."/>
            <person name="Parker M."/>
            <person name="Probert I."/>
            <person name="Quesneville H."/>
            <person name="Raines C."/>
            <person name="Rensing S.A."/>
            <person name="Riano-Pachon D.M."/>
            <person name="Richier S."/>
            <person name="Rokitta S."/>
            <person name="Shiraiwa Y."/>
            <person name="Soanes D.M."/>
            <person name="van der Giezen M."/>
            <person name="Wahlund T.M."/>
            <person name="Williams B."/>
            <person name="Wilson W."/>
            <person name="Wolfe G."/>
            <person name="Wurch L.L."/>
        </authorList>
    </citation>
    <scope>NUCLEOTIDE SEQUENCE</scope>
</reference>
<evidence type="ECO:0000256" key="1">
    <source>
        <dbReference type="ARBA" id="ARBA00022691"/>
    </source>
</evidence>
<dbReference type="SUPFAM" id="SSF53335">
    <property type="entry name" value="S-adenosyl-L-methionine-dependent methyltransferases"/>
    <property type="match status" value="1"/>
</dbReference>
<dbReference type="GO" id="GO:0016274">
    <property type="term" value="F:protein-arginine N-methyltransferase activity"/>
    <property type="evidence" value="ECO:0007669"/>
    <property type="project" value="InterPro"/>
</dbReference>
<dbReference type="Proteomes" id="UP000013827">
    <property type="component" value="Unassembled WGS sequence"/>
</dbReference>
<keyword evidence="5" id="KW-1185">Reference proteome</keyword>
<dbReference type="InterPro" id="IPR029063">
    <property type="entry name" value="SAM-dependent_MTases_sf"/>
</dbReference>